<organism evidence="2 3">
    <name type="scientific">Candidatus Thiodictyon syntrophicum</name>
    <dbReference type="NCBI Taxonomy" id="1166950"/>
    <lineage>
        <taxon>Bacteria</taxon>
        <taxon>Pseudomonadati</taxon>
        <taxon>Pseudomonadota</taxon>
        <taxon>Gammaproteobacteria</taxon>
        <taxon>Chromatiales</taxon>
        <taxon>Chromatiaceae</taxon>
        <taxon>Thiodictyon</taxon>
    </lineage>
</organism>
<evidence type="ECO:0000313" key="3">
    <source>
        <dbReference type="Proteomes" id="UP000232638"/>
    </source>
</evidence>
<dbReference type="OrthoDB" id="6174279at2"/>
<dbReference type="Proteomes" id="UP000232638">
    <property type="component" value="Chromosome"/>
</dbReference>
<evidence type="ECO:0000313" key="2">
    <source>
        <dbReference type="EMBL" id="AUB84867.1"/>
    </source>
</evidence>
<keyword evidence="1" id="KW-0812">Transmembrane</keyword>
<name>A0A2K8UH55_9GAMM</name>
<dbReference type="AlphaFoldDB" id="A0A2K8UH55"/>
<gene>
    <name evidence="2" type="ORF">THSYN_20735</name>
</gene>
<evidence type="ECO:0000256" key="1">
    <source>
        <dbReference type="SAM" id="Phobius"/>
    </source>
</evidence>
<keyword evidence="1" id="KW-1133">Transmembrane helix</keyword>
<reference evidence="2 3" key="1">
    <citation type="submission" date="2017-03" db="EMBL/GenBank/DDBJ databases">
        <title>Complete genome sequence of Candidatus 'Thiodictyon syntrophicum' sp. nov. strain Cad16T, a photolithoautotroph purple sulfur bacterium isolated from an alpine meromictic lake.</title>
        <authorList>
            <person name="Luedin S.M."/>
            <person name="Pothier J.F."/>
            <person name="Danza F."/>
            <person name="Storelli N."/>
            <person name="Wittwer M."/>
            <person name="Tonolla M."/>
        </authorList>
    </citation>
    <scope>NUCLEOTIDE SEQUENCE [LARGE SCALE GENOMIC DNA]</scope>
    <source>
        <strain evidence="2 3">Cad16T</strain>
    </source>
</reference>
<dbReference type="EMBL" id="CP020370">
    <property type="protein sequence ID" value="AUB84867.1"/>
    <property type="molecule type" value="Genomic_DNA"/>
</dbReference>
<feature type="transmembrane region" description="Helical" evidence="1">
    <location>
        <begin position="44"/>
        <end position="61"/>
    </location>
</feature>
<proteinExistence type="predicted"/>
<accession>A0A2K8UH55</accession>
<protein>
    <submittedName>
        <fullName evidence="2">Uncharacterized protein</fullName>
    </submittedName>
</protein>
<keyword evidence="1" id="KW-0472">Membrane</keyword>
<dbReference type="KEGG" id="tsy:THSYN_20735"/>
<keyword evidence="3" id="KW-1185">Reference proteome</keyword>
<sequence>MPRATLLRQRLLALFLAALFAFFSPLPGRFESLPDLHGIPALDLYLFGVWALVIAAAAWTCSRGRD</sequence>